<keyword evidence="4" id="KW-1185">Reference proteome</keyword>
<dbReference type="Proteomes" id="UP000290189">
    <property type="component" value="Unassembled WGS sequence"/>
</dbReference>
<name>A0A0G4ILH1_PLABS</name>
<evidence type="ECO:0000313" key="2">
    <source>
        <dbReference type="EMBL" id="CEO95962.1"/>
    </source>
</evidence>
<dbReference type="AlphaFoldDB" id="A0A0G4ILH1"/>
<dbReference type="Pfam" id="PF21057">
    <property type="entry name" value="Hikeshi-like_C"/>
    <property type="match status" value="1"/>
</dbReference>
<gene>
    <name evidence="2" type="ORF">PBRA_004652</name>
    <name evidence="3" type="ORF">PLBR_LOCUS706</name>
</gene>
<evidence type="ECO:0000313" key="3">
    <source>
        <dbReference type="EMBL" id="SPQ93491.1"/>
    </source>
</evidence>
<organism evidence="2 4">
    <name type="scientific">Plasmodiophora brassicae</name>
    <name type="common">Clubroot disease agent</name>
    <dbReference type="NCBI Taxonomy" id="37360"/>
    <lineage>
        <taxon>Eukaryota</taxon>
        <taxon>Sar</taxon>
        <taxon>Rhizaria</taxon>
        <taxon>Endomyxa</taxon>
        <taxon>Phytomyxea</taxon>
        <taxon>Plasmodiophorida</taxon>
        <taxon>Plasmodiophoridae</taxon>
        <taxon>Plasmodiophora</taxon>
    </lineage>
</organism>
<reference evidence="2 4" key="1">
    <citation type="submission" date="2015-02" db="EMBL/GenBank/DDBJ databases">
        <authorList>
            <person name="Chooi Y.-H."/>
        </authorList>
    </citation>
    <scope>NUCLEOTIDE SEQUENCE [LARGE SCALE GENOMIC DNA]</scope>
    <source>
        <strain evidence="2">E3</strain>
    </source>
</reference>
<dbReference type="GO" id="GO:0005634">
    <property type="term" value="C:nucleus"/>
    <property type="evidence" value="ECO:0007669"/>
    <property type="project" value="TreeGrafter"/>
</dbReference>
<dbReference type="EMBL" id="OVEO01000001">
    <property type="protein sequence ID" value="SPQ93491.1"/>
    <property type="molecule type" value="Genomic_DNA"/>
</dbReference>
<dbReference type="GO" id="GO:0006606">
    <property type="term" value="P:protein import into nucleus"/>
    <property type="evidence" value="ECO:0007669"/>
    <property type="project" value="TreeGrafter"/>
</dbReference>
<dbReference type="InterPro" id="IPR031318">
    <property type="entry name" value="OPI10"/>
</dbReference>
<dbReference type="STRING" id="37360.A0A0G4ILH1"/>
<dbReference type="GO" id="GO:0005829">
    <property type="term" value="C:cytosol"/>
    <property type="evidence" value="ECO:0007669"/>
    <property type="project" value="TreeGrafter"/>
</dbReference>
<reference evidence="3 5" key="2">
    <citation type="submission" date="2018-03" db="EMBL/GenBank/DDBJ databases">
        <authorList>
            <person name="Fogelqvist J."/>
        </authorList>
    </citation>
    <scope>NUCLEOTIDE SEQUENCE [LARGE SCALE GENOMIC DNA]</scope>
</reference>
<accession>A0A0G4ILH1</accession>
<dbReference type="PANTHER" id="PTHR12925:SF0">
    <property type="entry name" value="PROTEIN HIKESHI"/>
    <property type="match status" value="1"/>
</dbReference>
<dbReference type="Proteomes" id="UP000039324">
    <property type="component" value="Unassembled WGS sequence"/>
</dbReference>
<sequence>MDDLLAVIVPGLPLQTHLESTGPTQAVCRIALPPTISTKALGNVAVCLLRPERIPVGHGLAIYANVQVANMPVENFTFVGSVSPTCPSTTVATSMAISAAGEPMELVIGISIETDMFLQNLSEKVVSDEAATHGTLGIAIARDLSVFLSSFQVSPANGMLQVPPDAIDKWLVKFEAKFKRDPQFLFR</sequence>
<evidence type="ECO:0000313" key="4">
    <source>
        <dbReference type="Proteomes" id="UP000039324"/>
    </source>
</evidence>
<dbReference type="PANTHER" id="PTHR12925">
    <property type="entry name" value="HIKESHI FAMILY MEMBER"/>
    <property type="match status" value="1"/>
</dbReference>
<evidence type="ECO:0000259" key="1">
    <source>
        <dbReference type="Pfam" id="PF21057"/>
    </source>
</evidence>
<dbReference type="EMBL" id="CDSF01000046">
    <property type="protein sequence ID" value="CEO95962.1"/>
    <property type="molecule type" value="Genomic_DNA"/>
</dbReference>
<geneLocation type="mitochondrion" evidence="3"/>
<proteinExistence type="predicted"/>
<evidence type="ECO:0000313" key="5">
    <source>
        <dbReference type="Proteomes" id="UP000290189"/>
    </source>
</evidence>
<feature type="domain" description="Hikeshi-like C-terminal" evidence="1">
    <location>
        <begin position="140"/>
        <end position="185"/>
    </location>
</feature>
<dbReference type="InterPro" id="IPR048364">
    <property type="entry name" value="Hikeshi-like_C"/>
</dbReference>
<protein>
    <recommendedName>
        <fullName evidence="1">Hikeshi-like C-terminal domain-containing protein</fullName>
    </recommendedName>
</protein>
<keyword evidence="3" id="KW-0496">Mitochondrion</keyword>
<dbReference type="OrthoDB" id="10248398at2759"/>
<dbReference type="GO" id="GO:0061608">
    <property type="term" value="F:nuclear import signal receptor activity"/>
    <property type="evidence" value="ECO:0007669"/>
    <property type="project" value="TreeGrafter"/>
</dbReference>